<dbReference type="Gene3D" id="3.10.450.50">
    <property type="match status" value="1"/>
</dbReference>
<sequence>MNTPDTPDPALAQPLSDDDFERLESILDDLAERSDGIPSSWEYCDGFLTALICGRRLLAPSEYFPVLFGGEPGDAAGFGKASFRDEAQLRNFLSLWMRRWNEIAAALQAPVETLDDERTLQPYLTDVRTVLAELPPEEQERFQASFGDEPLPAFAQYWAVGFWDVVQAWPDDWRTPRDRELGREWEDALMAIAALLEADEDEPSVNPVRDDGPPTVSADRIERFGDAIWAVYDLHDIARSLGPPIETVRKAAEPGRNDPCPCGSGKKYKRCCGAG</sequence>
<evidence type="ECO:0008006" key="3">
    <source>
        <dbReference type="Google" id="ProtNLM"/>
    </source>
</evidence>
<dbReference type="SUPFAM" id="SSF103642">
    <property type="entry name" value="Sec-C motif"/>
    <property type="match status" value="1"/>
</dbReference>
<dbReference type="InterPro" id="IPR004027">
    <property type="entry name" value="SEC_C_motif"/>
</dbReference>
<organism evidence="1 2">
    <name type="scientific">Tepidimonas fonticaldi</name>
    <dbReference type="NCBI Taxonomy" id="1101373"/>
    <lineage>
        <taxon>Bacteria</taxon>
        <taxon>Pseudomonadati</taxon>
        <taxon>Pseudomonadota</taxon>
        <taxon>Betaproteobacteria</taxon>
        <taxon>Burkholderiales</taxon>
        <taxon>Tepidimonas</taxon>
    </lineage>
</organism>
<dbReference type="SUPFAM" id="SSF101327">
    <property type="entry name" value="YgfB-like"/>
    <property type="match status" value="1"/>
</dbReference>
<dbReference type="NCBIfam" id="TIGR02292">
    <property type="entry name" value="ygfB_yecA"/>
    <property type="match status" value="1"/>
</dbReference>
<dbReference type="Pfam" id="PF02810">
    <property type="entry name" value="SEC-C"/>
    <property type="match status" value="1"/>
</dbReference>
<protein>
    <recommendedName>
        <fullName evidence="3">Zinc chelation protein SecC</fullName>
    </recommendedName>
</protein>
<evidence type="ECO:0000313" key="1">
    <source>
        <dbReference type="EMBL" id="TSE37463.1"/>
    </source>
</evidence>
<dbReference type="InterPro" id="IPR011978">
    <property type="entry name" value="YgfB-like"/>
</dbReference>
<reference evidence="1 2" key="1">
    <citation type="submission" date="2019-07" db="EMBL/GenBank/DDBJ databases">
        <title>Tepidimonas fonticaldi AT-A2 draft genome.</title>
        <authorList>
            <person name="Da Costa M.S."/>
            <person name="Froufe H.J.C."/>
            <person name="Egas C."/>
            <person name="Albuquerque L."/>
        </authorList>
    </citation>
    <scope>NUCLEOTIDE SEQUENCE [LARGE SCALE GENOMIC DNA]</scope>
    <source>
        <strain evidence="1 2">AT-A2</strain>
    </source>
</reference>
<dbReference type="PANTHER" id="PTHR33747">
    <property type="entry name" value="UPF0225 PROTEIN SCO1677"/>
    <property type="match status" value="1"/>
</dbReference>
<dbReference type="Pfam" id="PF03695">
    <property type="entry name" value="UPF0149"/>
    <property type="match status" value="1"/>
</dbReference>
<accession>A0A554XNQ7</accession>
<dbReference type="PANTHER" id="PTHR33747:SF1">
    <property type="entry name" value="ADENYLATE CYCLASE-ASSOCIATED CAP C-TERMINAL DOMAIN-CONTAINING PROTEIN"/>
    <property type="match status" value="1"/>
</dbReference>
<dbReference type="InterPro" id="IPR036255">
    <property type="entry name" value="YgfB-like_sf"/>
</dbReference>
<comment type="caution">
    <text evidence="1">The sequence shown here is derived from an EMBL/GenBank/DDBJ whole genome shotgun (WGS) entry which is preliminary data.</text>
</comment>
<dbReference type="Proteomes" id="UP000316388">
    <property type="component" value="Unassembled WGS sequence"/>
</dbReference>
<dbReference type="EMBL" id="VJOO01000006">
    <property type="protein sequence ID" value="TSE37463.1"/>
    <property type="molecule type" value="Genomic_DNA"/>
</dbReference>
<gene>
    <name evidence="1" type="ORF">Tfont_00978</name>
</gene>
<name>A0A554XNQ7_9BURK</name>
<proteinExistence type="predicted"/>
<dbReference type="RefSeq" id="WP_143968614.1">
    <property type="nucleotide sequence ID" value="NZ_VJOO01000006.1"/>
</dbReference>
<dbReference type="AlphaFoldDB" id="A0A554XNQ7"/>
<evidence type="ECO:0000313" key="2">
    <source>
        <dbReference type="Proteomes" id="UP000316388"/>
    </source>
</evidence>